<evidence type="ECO:0000313" key="3">
    <source>
        <dbReference type="Proteomes" id="UP000033121"/>
    </source>
</evidence>
<dbReference type="STRING" id="1220578.FPE01S_04_04540"/>
<dbReference type="EMBL" id="BBWV01000004">
    <property type="protein sequence ID" value="GAO45210.1"/>
    <property type="molecule type" value="Genomic_DNA"/>
</dbReference>
<dbReference type="AlphaFoldDB" id="A0A0E9N784"/>
<dbReference type="Proteomes" id="UP000033121">
    <property type="component" value="Unassembled WGS sequence"/>
</dbReference>
<evidence type="ECO:0000313" key="2">
    <source>
        <dbReference type="EMBL" id="GAO45210.1"/>
    </source>
</evidence>
<protein>
    <submittedName>
        <fullName evidence="2">Putative glycosyltransferase</fullName>
    </submittedName>
</protein>
<proteinExistence type="predicted"/>
<dbReference type="GO" id="GO:0016757">
    <property type="term" value="F:glycosyltransferase activity"/>
    <property type="evidence" value="ECO:0007669"/>
    <property type="project" value="InterPro"/>
</dbReference>
<organism evidence="2 3">
    <name type="scientific">Flavihumibacter petaseus NBRC 106054</name>
    <dbReference type="NCBI Taxonomy" id="1220578"/>
    <lineage>
        <taxon>Bacteria</taxon>
        <taxon>Pseudomonadati</taxon>
        <taxon>Bacteroidota</taxon>
        <taxon>Chitinophagia</taxon>
        <taxon>Chitinophagales</taxon>
        <taxon>Chitinophagaceae</taxon>
        <taxon>Flavihumibacter</taxon>
    </lineage>
</organism>
<accession>A0A0E9N784</accession>
<dbReference type="InterPro" id="IPR050194">
    <property type="entry name" value="Glycosyltransferase_grp1"/>
</dbReference>
<dbReference type="Gene3D" id="3.40.50.2000">
    <property type="entry name" value="Glycogen Phosphorylase B"/>
    <property type="match status" value="2"/>
</dbReference>
<feature type="domain" description="Glycosyl transferase family 1" evidence="1">
    <location>
        <begin position="203"/>
        <end position="355"/>
    </location>
</feature>
<keyword evidence="2" id="KW-0808">Transferase</keyword>
<dbReference type="RefSeq" id="WP_046371161.1">
    <property type="nucleotide sequence ID" value="NZ_BBWV01000004.1"/>
</dbReference>
<dbReference type="PANTHER" id="PTHR45947:SF3">
    <property type="entry name" value="SULFOQUINOVOSYL TRANSFERASE SQD2"/>
    <property type="match status" value="1"/>
</dbReference>
<name>A0A0E9N784_9BACT</name>
<dbReference type="InterPro" id="IPR001296">
    <property type="entry name" value="Glyco_trans_1"/>
</dbReference>
<dbReference type="Pfam" id="PF00534">
    <property type="entry name" value="Glycos_transf_1"/>
    <property type="match status" value="1"/>
</dbReference>
<keyword evidence="3" id="KW-1185">Reference proteome</keyword>
<reference evidence="2 3" key="1">
    <citation type="submission" date="2015-04" db="EMBL/GenBank/DDBJ databases">
        <title>Whole genome shotgun sequence of Flavihumibacter petaseus NBRC 106054.</title>
        <authorList>
            <person name="Miyazawa S."/>
            <person name="Hosoyama A."/>
            <person name="Hashimoto M."/>
            <person name="Noguchi M."/>
            <person name="Tsuchikane K."/>
            <person name="Ohji S."/>
            <person name="Yamazoe A."/>
            <person name="Ichikawa N."/>
            <person name="Kimura A."/>
            <person name="Fujita N."/>
        </authorList>
    </citation>
    <scope>NUCLEOTIDE SEQUENCE [LARGE SCALE GENOMIC DNA]</scope>
    <source>
        <strain evidence="2 3">NBRC 106054</strain>
    </source>
</reference>
<sequence>MAQVKLAIVTTHPVQYNAPWFRQLANHGKIEPRVFYTWSQSQAGPKFDPGFGKTIDWDIPLLDGYGFEFIENKSKTPGSRSFNGIDNPGLIPAITAWGADAVLVMGWNFKSHLACMRHFKGKIPVLFRGDSTLLDEAGTLKRILRRLTLSFVYRFIDYALYVGSNNKAYFQWNGVPEYKLINVPHAIDNARFSDKAAGNSASELRRSWGITQNDFVILFAGKLEPKKNPGYLIQLAGLLPDKHFKFILAGSGEQEDALKAMAAGDSRIIFPGFLNQTQMPALYHCADVFVLPSLGPGETWGLALNEAMAAGRPVIATTKTGGAADLIQKNRNGVVFDGKDTSEVIRFIRQIATDRSAWQQASVTSSKIVRHFSFESIVTAIEQIFIK</sequence>
<dbReference type="OrthoDB" id="9790710at2"/>
<gene>
    <name evidence="2" type="ORF">FPE01S_04_04540</name>
</gene>
<comment type="caution">
    <text evidence="2">The sequence shown here is derived from an EMBL/GenBank/DDBJ whole genome shotgun (WGS) entry which is preliminary data.</text>
</comment>
<evidence type="ECO:0000259" key="1">
    <source>
        <dbReference type="Pfam" id="PF00534"/>
    </source>
</evidence>
<dbReference type="SUPFAM" id="SSF53756">
    <property type="entry name" value="UDP-Glycosyltransferase/glycogen phosphorylase"/>
    <property type="match status" value="1"/>
</dbReference>
<dbReference type="PANTHER" id="PTHR45947">
    <property type="entry name" value="SULFOQUINOVOSYL TRANSFERASE SQD2"/>
    <property type="match status" value="1"/>
</dbReference>
<dbReference type="CDD" id="cd03801">
    <property type="entry name" value="GT4_PimA-like"/>
    <property type="match status" value="1"/>
</dbReference>